<evidence type="ECO:0000313" key="10">
    <source>
        <dbReference type="EMBL" id="PAF54855.1"/>
    </source>
</evidence>
<evidence type="ECO:0000256" key="8">
    <source>
        <dbReference type="RuleBase" id="RU004227"/>
    </source>
</evidence>
<reference evidence="10" key="1">
    <citation type="submission" date="2017-08" db="EMBL/GenBank/DDBJ databases">
        <authorList>
            <person name="Alvarez-Ponce D."/>
            <person name="Weitzman C.L."/>
            <person name="Tillett R.L."/>
            <person name="Sandmeier F.C."/>
            <person name="Tracy C.R."/>
        </authorList>
    </citation>
    <scope>NUCLEOTIDE SEQUENCE [LARGE SCALE GENOMIC DNA]</scope>
    <source>
        <strain evidence="10">PS6</strain>
    </source>
</reference>
<evidence type="ECO:0000256" key="6">
    <source>
        <dbReference type="ARBA" id="ARBA00023125"/>
    </source>
</evidence>
<dbReference type="SUPFAM" id="SSF52540">
    <property type="entry name" value="P-loop containing nucleoside triphosphate hydrolases"/>
    <property type="match status" value="1"/>
</dbReference>
<dbReference type="PRINTS" id="PR00051">
    <property type="entry name" value="DNAA"/>
</dbReference>
<dbReference type="Pfam" id="PF08299">
    <property type="entry name" value="Bac_DnaA_C"/>
    <property type="match status" value="1"/>
</dbReference>
<proteinExistence type="inferred from homology"/>
<dbReference type="InterPro" id="IPR013317">
    <property type="entry name" value="DnaA_dom"/>
</dbReference>
<keyword evidence="4 7" id="KW-0067">ATP-binding</keyword>
<comment type="function">
    <text evidence="7">Plays an essential role in the initiation and regulation of chromosomal replication. ATP-DnaA binds to the origin of replication (oriC) to initiate formation of the DNA replication initiation complex once per cell cycle. Binds the DnaA box (a 9 base pair repeat at the origin) and separates the double-stranded (ds)DNA. Forms a right-handed helical filament on oriC DNA; dsDNA binds to the exterior of the filament while single-stranded (ss)DNA is stabiized in the filament's interior. The ATP-DnaA-oriC complex binds and stabilizes one strand of the AT-rich DNA unwinding element (DUE), permitting loading of DNA polymerase. After initiation quickly degrades to an ADP-DnaA complex that is not apt for DNA replication. Binds acidic phospholipids.</text>
</comment>
<dbReference type="PANTHER" id="PTHR30050:SF5">
    <property type="entry name" value="DNAA REGULATORY INACTIVATOR HDA"/>
    <property type="match status" value="1"/>
</dbReference>
<name>A0ABX4H4N5_9BACT</name>
<evidence type="ECO:0000256" key="2">
    <source>
        <dbReference type="ARBA" id="ARBA00022705"/>
    </source>
</evidence>
<evidence type="ECO:0000256" key="1">
    <source>
        <dbReference type="ARBA" id="ARBA00022490"/>
    </source>
</evidence>
<dbReference type="EMBL" id="NQMN01000002">
    <property type="protein sequence ID" value="PAF54855.1"/>
    <property type="molecule type" value="Genomic_DNA"/>
</dbReference>
<dbReference type="Pfam" id="PF00308">
    <property type="entry name" value="Bac_DnaA"/>
    <property type="match status" value="1"/>
</dbReference>
<evidence type="ECO:0000256" key="7">
    <source>
        <dbReference type="RuleBase" id="RU000577"/>
    </source>
</evidence>
<dbReference type="CDD" id="cd00009">
    <property type="entry name" value="AAA"/>
    <property type="match status" value="1"/>
</dbReference>
<protein>
    <recommendedName>
        <fullName evidence="7">Chromosomal replication initiator protein DnaA</fullName>
    </recommendedName>
</protein>
<evidence type="ECO:0000256" key="5">
    <source>
        <dbReference type="ARBA" id="ARBA00023121"/>
    </source>
</evidence>
<dbReference type="RefSeq" id="WP_084232485.1">
    <property type="nucleotide sequence ID" value="NZ_FWXE01000008.1"/>
</dbReference>
<keyword evidence="1" id="KW-0963">Cytoplasm</keyword>
<gene>
    <name evidence="10" type="ORF">CJF60_03920</name>
</gene>
<feature type="domain" description="Chromosomal replication initiator DnaA C-terminal" evidence="9">
    <location>
        <begin position="368"/>
        <end position="436"/>
    </location>
</feature>
<dbReference type="PANTHER" id="PTHR30050">
    <property type="entry name" value="CHROMOSOMAL REPLICATION INITIATOR PROTEIN DNAA"/>
    <property type="match status" value="1"/>
</dbReference>
<dbReference type="InterPro" id="IPR027417">
    <property type="entry name" value="P-loop_NTPase"/>
</dbReference>
<keyword evidence="11" id="KW-1185">Reference proteome</keyword>
<comment type="similarity">
    <text evidence="8">Belongs to the DnaA family.</text>
</comment>
<dbReference type="Gene3D" id="3.40.50.300">
    <property type="entry name" value="P-loop containing nucleotide triphosphate hydrolases"/>
    <property type="match status" value="1"/>
</dbReference>
<accession>A0ABX4H4N5</accession>
<dbReference type="Proteomes" id="UP000217033">
    <property type="component" value="Unassembled WGS sequence"/>
</dbReference>
<sequence>MKKIDINKDSLSAQTDILKKHLQNSLKGDAFFINNILNSLKVEAVNNNFVSIVLSDENDQSVLENYLNKISPSIRDLYGDSYDFGTILTDDKMKITKSKEKKIAQLSEIKRSSLRSLNQKNILSNYIILPFNKDIHHSVNKIIEDDFNYSCLYIYGESSLGKTHAMQAVALNFLESEDKSVIYLQSNFFAHYIAKKLQENNSDVKLEIQEELFDADLLIFDDFQTYFQGDKIQTLNFIFGVIDERINASKVTVFVSDKNIRSLPPMDDRMKTRLLSGLSIELGLPSINEYREIYKFKISKSNLSKYNFDEDAIEYLIRNTTGKFREVEGFISKLDFAVSRLEKNISEITLPFVIENIGIKEVEQKNITPDRIIKIVADYYRLKIGDIKGESRKPELFKARTVAMFMMRDLLKMTLEKIGSYFGRNHATVKNSLTVFEKDLQSVQTKRTYEQLLTNVRKPS</sequence>
<dbReference type="InterPro" id="IPR013159">
    <property type="entry name" value="DnaA_C"/>
</dbReference>
<dbReference type="InterPro" id="IPR020591">
    <property type="entry name" value="Chromosome_initiator_DnaA-like"/>
</dbReference>
<dbReference type="CDD" id="cd06571">
    <property type="entry name" value="Bac_DnaA_C"/>
    <property type="match status" value="1"/>
</dbReference>
<dbReference type="SUPFAM" id="SSF48295">
    <property type="entry name" value="TrpR-like"/>
    <property type="match status" value="1"/>
</dbReference>
<comment type="caution">
    <text evidence="10">The sequence shown here is derived from an EMBL/GenBank/DDBJ whole genome shotgun (WGS) entry which is preliminary data.</text>
</comment>
<evidence type="ECO:0000256" key="3">
    <source>
        <dbReference type="ARBA" id="ARBA00022741"/>
    </source>
</evidence>
<organism evidence="10 11">
    <name type="scientific">Mycoplasmopsis agassizii</name>
    <dbReference type="NCBI Taxonomy" id="33922"/>
    <lineage>
        <taxon>Bacteria</taxon>
        <taxon>Bacillati</taxon>
        <taxon>Mycoplasmatota</taxon>
        <taxon>Mycoplasmoidales</taxon>
        <taxon>Metamycoplasmataceae</taxon>
        <taxon>Mycoplasmopsis</taxon>
    </lineage>
</organism>
<dbReference type="Gene3D" id="1.10.1750.10">
    <property type="match status" value="1"/>
</dbReference>
<evidence type="ECO:0000259" key="9">
    <source>
        <dbReference type="SMART" id="SM00760"/>
    </source>
</evidence>
<evidence type="ECO:0000256" key="4">
    <source>
        <dbReference type="ARBA" id="ARBA00022840"/>
    </source>
</evidence>
<dbReference type="InterPro" id="IPR010921">
    <property type="entry name" value="Trp_repressor/repl_initiator"/>
</dbReference>
<keyword evidence="3 7" id="KW-0547">Nucleotide-binding</keyword>
<keyword evidence="5" id="KW-0446">Lipid-binding</keyword>
<evidence type="ECO:0000313" key="11">
    <source>
        <dbReference type="Proteomes" id="UP000217033"/>
    </source>
</evidence>
<dbReference type="SMART" id="SM00760">
    <property type="entry name" value="Bac_DnaA_C"/>
    <property type="match status" value="1"/>
</dbReference>
<keyword evidence="6 7" id="KW-0238">DNA-binding</keyword>
<keyword evidence="2 7" id="KW-0235">DNA replication</keyword>